<dbReference type="GO" id="GO:0005524">
    <property type="term" value="F:ATP binding"/>
    <property type="evidence" value="ECO:0007669"/>
    <property type="project" value="InterPro"/>
</dbReference>
<dbReference type="PROSITE" id="PS50297">
    <property type="entry name" value="ANK_REP_REGION"/>
    <property type="match status" value="1"/>
</dbReference>
<dbReference type="SUPFAM" id="SSF48403">
    <property type="entry name" value="Ankyrin repeat"/>
    <property type="match status" value="1"/>
</dbReference>
<dbReference type="InParanoid" id="A0A1Z5JJB9"/>
<dbReference type="InterPro" id="IPR011009">
    <property type="entry name" value="Kinase-like_dom_sf"/>
</dbReference>
<dbReference type="InterPro" id="IPR000719">
    <property type="entry name" value="Prot_kinase_dom"/>
</dbReference>
<accession>A0A1Z5JJB9</accession>
<evidence type="ECO:0000256" key="1">
    <source>
        <dbReference type="PROSITE-ProRule" id="PRU00023"/>
    </source>
</evidence>
<evidence type="ECO:0000256" key="2">
    <source>
        <dbReference type="SAM" id="MobiDB-lite"/>
    </source>
</evidence>
<evidence type="ECO:0000259" key="3">
    <source>
        <dbReference type="PROSITE" id="PS50011"/>
    </source>
</evidence>
<dbReference type="InterPro" id="IPR000629">
    <property type="entry name" value="RNA-helicase_DEAD-box_CS"/>
</dbReference>
<organism evidence="4 5">
    <name type="scientific">Fistulifera solaris</name>
    <name type="common">Oleaginous diatom</name>
    <dbReference type="NCBI Taxonomy" id="1519565"/>
    <lineage>
        <taxon>Eukaryota</taxon>
        <taxon>Sar</taxon>
        <taxon>Stramenopiles</taxon>
        <taxon>Ochrophyta</taxon>
        <taxon>Bacillariophyta</taxon>
        <taxon>Bacillariophyceae</taxon>
        <taxon>Bacillariophycidae</taxon>
        <taxon>Naviculales</taxon>
        <taxon>Naviculaceae</taxon>
        <taxon>Fistulifera</taxon>
    </lineage>
</organism>
<evidence type="ECO:0000313" key="4">
    <source>
        <dbReference type="EMBL" id="GAX14103.1"/>
    </source>
</evidence>
<feature type="compositionally biased region" description="Basic and acidic residues" evidence="2">
    <location>
        <begin position="245"/>
        <end position="259"/>
    </location>
</feature>
<feature type="domain" description="Protein kinase" evidence="3">
    <location>
        <begin position="1131"/>
        <end position="1421"/>
    </location>
</feature>
<dbReference type="Gene3D" id="1.25.40.20">
    <property type="entry name" value="Ankyrin repeat-containing domain"/>
    <property type="match status" value="1"/>
</dbReference>
<dbReference type="SMART" id="SM00220">
    <property type="entry name" value="S_TKc"/>
    <property type="match status" value="1"/>
</dbReference>
<dbReference type="InterPro" id="IPR036770">
    <property type="entry name" value="Ankyrin_rpt-contain_sf"/>
</dbReference>
<feature type="region of interest" description="Disordered" evidence="2">
    <location>
        <begin position="146"/>
        <end position="184"/>
    </location>
</feature>
<dbReference type="OrthoDB" id="1847170at2759"/>
<comment type="caution">
    <text evidence="4">The sequence shown here is derived from an EMBL/GenBank/DDBJ whole genome shotgun (WGS) entry which is preliminary data.</text>
</comment>
<dbReference type="PROSITE" id="PS50011">
    <property type="entry name" value="PROTEIN_KINASE_DOM"/>
    <property type="match status" value="1"/>
</dbReference>
<dbReference type="Gene3D" id="1.10.510.10">
    <property type="entry name" value="Transferase(Phosphotransferase) domain 1"/>
    <property type="match status" value="1"/>
</dbReference>
<dbReference type="SUPFAM" id="SSF56112">
    <property type="entry name" value="Protein kinase-like (PK-like)"/>
    <property type="match status" value="1"/>
</dbReference>
<feature type="repeat" description="ANK" evidence="1">
    <location>
        <begin position="774"/>
        <end position="809"/>
    </location>
</feature>
<name>A0A1Z5JJB9_FISSO</name>
<feature type="compositionally biased region" description="Acidic residues" evidence="2">
    <location>
        <begin position="47"/>
        <end position="56"/>
    </location>
</feature>
<feature type="compositionally biased region" description="Polar residues" evidence="2">
    <location>
        <begin position="160"/>
        <end position="177"/>
    </location>
</feature>
<keyword evidence="1" id="KW-0040">ANK repeat</keyword>
<evidence type="ECO:0000313" key="5">
    <source>
        <dbReference type="Proteomes" id="UP000198406"/>
    </source>
</evidence>
<dbReference type="Proteomes" id="UP000198406">
    <property type="component" value="Unassembled WGS sequence"/>
</dbReference>
<keyword evidence="5" id="KW-1185">Reference proteome</keyword>
<feature type="region of interest" description="Disordered" evidence="2">
    <location>
        <begin position="200"/>
        <end position="269"/>
    </location>
</feature>
<dbReference type="PANTHER" id="PTHR24121">
    <property type="entry name" value="NO MECHANORECEPTOR POTENTIAL C, ISOFORM D-RELATED"/>
    <property type="match status" value="1"/>
</dbReference>
<feature type="region of interest" description="Disordered" evidence="2">
    <location>
        <begin position="45"/>
        <end position="67"/>
    </location>
</feature>
<proteinExistence type="predicted"/>
<protein>
    <recommendedName>
        <fullName evidence="3">Protein kinase domain-containing protein</fullName>
    </recommendedName>
</protein>
<reference evidence="4 5" key="1">
    <citation type="journal article" date="2015" name="Plant Cell">
        <title>Oil accumulation by the oleaginous diatom Fistulifera solaris as revealed by the genome and transcriptome.</title>
        <authorList>
            <person name="Tanaka T."/>
            <person name="Maeda Y."/>
            <person name="Veluchamy A."/>
            <person name="Tanaka M."/>
            <person name="Abida H."/>
            <person name="Marechal E."/>
            <person name="Bowler C."/>
            <person name="Muto M."/>
            <person name="Sunaga Y."/>
            <person name="Tanaka M."/>
            <person name="Yoshino T."/>
            <person name="Taniguchi T."/>
            <person name="Fukuda Y."/>
            <person name="Nemoto M."/>
            <person name="Matsumoto M."/>
            <person name="Wong P.S."/>
            <person name="Aburatani S."/>
            <person name="Fujibuchi W."/>
        </authorList>
    </citation>
    <scope>NUCLEOTIDE SEQUENCE [LARGE SCALE GENOMIC DNA]</scope>
    <source>
        <strain evidence="4 5">JPCC DA0580</strain>
    </source>
</reference>
<dbReference type="PROSITE" id="PS50088">
    <property type="entry name" value="ANK_REPEAT"/>
    <property type="match status" value="1"/>
</dbReference>
<gene>
    <name evidence="4" type="ORF">FisN_8Hh060</name>
</gene>
<feature type="compositionally biased region" description="Low complexity" evidence="2">
    <location>
        <begin position="200"/>
        <end position="209"/>
    </location>
</feature>
<dbReference type="InterPro" id="IPR002110">
    <property type="entry name" value="Ankyrin_rpt"/>
</dbReference>
<dbReference type="GO" id="GO:0004672">
    <property type="term" value="F:protein kinase activity"/>
    <property type="evidence" value="ECO:0007669"/>
    <property type="project" value="InterPro"/>
</dbReference>
<dbReference type="EMBL" id="BDSP01000075">
    <property type="protein sequence ID" value="GAX14103.1"/>
    <property type="molecule type" value="Genomic_DNA"/>
</dbReference>
<dbReference type="PANTHER" id="PTHR24121:SF21">
    <property type="entry name" value="ANKYRIN REPEAT FAMILY PROTEIN"/>
    <property type="match status" value="1"/>
</dbReference>
<dbReference type="PROSITE" id="PS00039">
    <property type="entry name" value="DEAD_ATP_HELICASE"/>
    <property type="match status" value="1"/>
</dbReference>
<sequence>MNQRLDEGHRFTVTEAQLRWAQFHHKQKAQQTQQMVERLMRTPLSPVEDDDEISQDDDSKQPISRGRKAYLRASERAYKQRRQRIAKEGFRRRIMDEAEVEEDALATIFAEHCVVKRKRPRPSTQFDMAFRALLFSLAAAAAAQQQEPLEVPTKKWTRPAGSSSEPWGTIPSQQRRPSAQFGLKPMDQGASWLMHLPVTRRSSQHPSHQQQRHSDVHSNETNETIEPGRLSEPTHLPSYPSHRVFHAEHEEKSSNDHEAIPFPEPSLPNDARGFVRQLVKQMETAANEEPLVTADGKLHKPTFAKLILRYLGQIQSKEVMKSPVVMARSRRGAGSIAKRRQGSTPSTSEADWVLPYNMSSGFVKNFIAQIEASPGDEELSIVTREGKLDIELFERMITGYLARAADQTLMEATQQQYTTPKRAPDQSAFLSPLPSSDVLDQMRNETVKKEKMASAVWESKKLISSVTMNSEENGNAVTTKNNFDEIKGHIYAGESIDAITNSSGYDTDEAKDFSKPQGLVSRMAGSMPGRVGDFLKRLHAGADDDSISEKRALAAFREAQRERQSPDDTLSHSTFRVMPTGFLNAVKGFQRNPEVTQDMGVQDLQNHSFDESLASSFTRGTIHSGIEFPRESLNEIKSELNGPSEGIVSESNLPFIDTDGSEASFPVQERMLSNLLLSPTLLTKRHQQAMRAIESRSWDQVKYLINANHWLAEMSDIKSGQYLLHALAYYGTGEVEVDPETEHVVAIRFPPAPDQINIDLVRMHASAVHKFDHDGNLPLHMAAAAGNMPMINILGERFPSGASVRNEDGMLPLHLAILACATMPGAYLDEDTSAAVDIIRTVVSYFPAAVGVTDNDGNLPIHTGASVLTGVLGADIVFLLLDEADKQLADPQGIRFRNKIVLLSNGDENDDEDVESTYSSPLHEDDLQCTLVKNDRGENPLAAAIKAKAGWEVIEAIACSRGGHEASLECDSDKNNALHLLASASYYDPDAIFSILKIVPAVASSRNIHGVLPIEVACMQSLPPDVLVAIVLEDLPIDIDQTSEILMVSRRGASWWYLTCECDDFFANIVEDVISYCSAEQVRSLCLVKNSSGETLLQRASPKCRLAMEAALRVAGRFEYDETNPIFVDNVRGLRIYDAYDHGDIDDMEADGKKVSLRLFSNYKAFQEEVSIIRQDLDFSVVEEILMLSLDPAAQVARFSEQQKLFVVSVEEPALSLRSVVKGMLDSEECQRNTSVRQRYAMKVFAVLRVVVKALRHLHSMGLIHGKVNAENCCKYGDRWKVRGVLGSQKAGTTFKVSRFSSASPPECFESIDSSKKECMVSFKSDFIASYSVDSWSFGKLCFEVLVGRPLVELDSEQRFEDDQQAMRSILNWNASDCSSVREDLRAVGVIESGIKLVASCLDPNPLNRPTMGELMSMPLWKDLRDFANIPRKEV</sequence>